<dbReference type="GO" id="GO:0003723">
    <property type="term" value="F:RNA binding"/>
    <property type="evidence" value="ECO:0007669"/>
    <property type="project" value="InterPro"/>
</dbReference>
<dbReference type="InterPro" id="IPR011990">
    <property type="entry name" value="TPR-like_helical_dom_sf"/>
</dbReference>
<evidence type="ECO:0000256" key="1">
    <source>
        <dbReference type="ARBA" id="ARBA00022737"/>
    </source>
</evidence>
<dbReference type="Pfam" id="PF01535">
    <property type="entry name" value="PPR"/>
    <property type="match status" value="3"/>
</dbReference>
<sequence length="578" mass="65369">MFLTDHLIPPIEHYVSLIQKCISSKNLKLGMSLHSRLIKTSLCSDLFFANHLINMYSKCGSIGSARKAFDDLPVKETHCWKVIISGYSWAGHFEEALNLFDRMPQRDISCFNALMSGFSRHGLHKDSVSMFRILQKEYRYVCMDEYTMVGIVGNFACLGALMLLRQVHAVAVVIGLEFNRIVYNALINAYGKCGELDVSHKLFDLMADRDMVTWTSMVAAYAQADSLDDALRLFGEMPSKNAVSWTALIMGFVRNGRGLEALNLFSRMQEEGVRPGPFTFVGVLSACADLALIERGRHIHAQLIRCSTINDFRNIFVNNALIDMYCKCGSMRAAEILFERMLEKDIVSWNSMITGFSRNGLGHKSVAIFKKMVEENVKPNNVTFLAVLSACSHAGLDFEALKILDSMEKDYGVSPRSDHLAIMVDLFGRKNRLEEAMEIIERVPDKSNHVGLWGSFLGACRVHGNLDVARRAAEALFELEPRNAGRYVMLSNIYAADNRWDDARRVRKLMEERGLRKDLANSWIEVKDVRHEFAAKERYHGQIDCVYDVLSRLTDHIKESGYVPKTNSTYISLDDDGS</sequence>
<dbReference type="FunFam" id="1.25.40.10:FF:000031">
    <property type="entry name" value="Pentatricopeptide repeat-containing protein mitochondrial"/>
    <property type="match status" value="1"/>
</dbReference>
<dbReference type="PANTHER" id="PTHR47926:SF346">
    <property type="entry name" value="PENTATRICOPEPTIDE REPEAT-CONTAINING PROTEIN"/>
    <property type="match status" value="1"/>
</dbReference>
<gene>
    <name evidence="5" type="primary">LOC116200274</name>
</gene>
<feature type="repeat" description="PPR" evidence="3">
    <location>
        <begin position="76"/>
        <end position="110"/>
    </location>
</feature>
<dbReference type="Pfam" id="PF12854">
    <property type="entry name" value="PPR_1"/>
    <property type="match status" value="1"/>
</dbReference>
<reference evidence="5" key="2">
    <citation type="submission" date="2025-08" db="UniProtKB">
        <authorList>
            <consortium name="RefSeq"/>
        </authorList>
    </citation>
    <scope>IDENTIFICATION</scope>
    <source>
        <tissue evidence="5">Leaf</tissue>
    </source>
</reference>
<dbReference type="OrthoDB" id="185373at2759"/>
<feature type="repeat" description="PPR" evidence="3">
    <location>
        <begin position="345"/>
        <end position="379"/>
    </location>
</feature>
<evidence type="ECO:0000313" key="4">
    <source>
        <dbReference type="Proteomes" id="UP000515151"/>
    </source>
</evidence>
<evidence type="ECO:0000256" key="3">
    <source>
        <dbReference type="PROSITE-ProRule" id="PRU00708"/>
    </source>
</evidence>
<feature type="repeat" description="PPR" evidence="3">
    <location>
        <begin position="314"/>
        <end position="344"/>
    </location>
</feature>
<dbReference type="NCBIfam" id="TIGR00756">
    <property type="entry name" value="PPR"/>
    <property type="match status" value="6"/>
</dbReference>
<keyword evidence="1" id="KW-0677">Repeat</keyword>
<comment type="similarity">
    <text evidence="2">Belongs to the PPR family. PCMP-E subfamily.</text>
</comment>
<evidence type="ECO:0000313" key="5">
    <source>
        <dbReference type="RefSeq" id="XP_031386971.1"/>
    </source>
</evidence>
<evidence type="ECO:0000256" key="2">
    <source>
        <dbReference type="ARBA" id="ARBA00061659"/>
    </source>
</evidence>
<feature type="repeat" description="PPR" evidence="3">
    <location>
        <begin position="241"/>
        <end position="275"/>
    </location>
</feature>
<dbReference type="PROSITE" id="PS51375">
    <property type="entry name" value="PPR"/>
    <property type="match status" value="5"/>
</dbReference>
<dbReference type="RefSeq" id="XP_031386971.1">
    <property type="nucleotide sequence ID" value="XM_031531111.1"/>
</dbReference>
<feature type="repeat" description="PPR" evidence="3">
    <location>
        <begin position="179"/>
        <end position="213"/>
    </location>
</feature>
<dbReference type="PANTHER" id="PTHR47926">
    <property type="entry name" value="PENTATRICOPEPTIDE REPEAT-CONTAINING PROTEIN"/>
    <property type="match status" value="1"/>
</dbReference>
<dbReference type="Gene3D" id="1.25.40.10">
    <property type="entry name" value="Tetratricopeptide repeat domain"/>
    <property type="match status" value="3"/>
</dbReference>
<dbReference type="InterPro" id="IPR046848">
    <property type="entry name" value="E_motif"/>
</dbReference>
<accession>A0A6P8D013</accession>
<dbReference type="Pfam" id="PF20431">
    <property type="entry name" value="E_motif"/>
    <property type="match status" value="1"/>
</dbReference>
<dbReference type="Proteomes" id="UP000515151">
    <property type="component" value="Chromosome 3"/>
</dbReference>
<dbReference type="InterPro" id="IPR046960">
    <property type="entry name" value="PPR_At4g14850-like_plant"/>
</dbReference>
<reference evidence="4" key="1">
    <citation type="journal article" date="2020" name="Plant Biotechnol. J.">
        <title>The pomegranate (Punica granatum L.) draft genome dissects genetic divergence between soft- and hard-seeded cultivars.</title>
        <authorList>
            <person name="Luo X."/>
            <person name="Li H."/>
            <person name="Wu Z."/>
            <person name="Yao W."/>
            <person name="Zhao P."/>
            <person name="Cao D."/>
            <person name="Yu H."/>
            <person name="Li K."/>
            <person name="Poudel K."/>
            <person name="Zhao D."/>
            <person name="Zhang F."/>
            <person name="Xia X."/>
            <person name="Chen L."/>
            <person name="Wang Q."/>
            <person name="Jing D."/>
            <person name="Cao S."/>
        </authorList>
    </citation>
    <scope>NUCLEOTIDE SEQUENCE [LARGE SCALE GENOMIC DNA]</scope>
    <source>
        <strain evidence="4">cv. Tunisia</strain>
    </source>
</reference>
<name>A0A6P8D013_PUNGR</name>
<protein>
    <submittedName>
        <fullName evidence="5">Pentatricopeptide repeat-containing protein At2g21090-like</fullName>
    </submittedName>
</protein>
<dbReference type="FunFam" id="1.25.40.10:FF:000442">
    <property type="entry name" value="Pentatricopeptide repeat-containing protein At3g49710"/>
    <property type="match status" value="1"/>
</dbReference>
<organism evidence="4 5">
    <name type="scientific">Punica granatum</name>
    <name type="common">Pomegranate</name>
    <dbReference type="NCBI Taxonomy" id="22663"/>
    <lineage>
        <taxon>Eukaryota</taxon>
        <taxon>Viridiplantae</taxon>
        <taxon>Streptophyta</taxon>
        <taxon>Embryophyta</taxon>
        <taxon>Tracheophyta</taxon>
        <taxon>Spermatophyta</taxon>
        <taxon>Magnoliopsida</taxon>
        <taxon>eudicotyledons</taxon>
        <taxon>Gunneridae</taxon>
        <taxon>Pentapetalae</taxon>
        <taxon>rosids</taxon>
        <taxon>malvids</taxon>
        <taxon>Myrtales</taxon>
        <taxon>Lythraceae</taxon>
        <taxon>Punica</taxon>
    </lineage>
</organism>
<dbReference type="GO" id="GO:0009451">
    <property type="term" value="P:RNA modification"/>
    <property type="evidence" value="ECO:0007669"/>
    <property type="project" value="InterPro"/>
</dbReference>
<dbReference type="SUPFAM" id="SSF48452">
    <property type="entry name" value="TPR-like"/>
    <property type="match status" value="2"/>
</dbReference>
<keyword evidence="4" id="KW-1185">Reference proteome</keyword>
<dbReference type="GeneID" id="116200274"/>
<dbReference type="InterPro" id="IPR002885">
    <property type="entry name" value="PPR_rpt"/>
</dbReference>
<proteinExistence type="inferred from homology"/>
<dbReference type="AlphaFoldDB" id="A0A6P8D013"/>
<dbReference type="FunFam" id="1.25.40.10:FF:000280">
    <property type="entry name" value="Pentatricopeptide repeat-containing protein"/>
    <property type="match status" value="1"/>
</dbReference>
<dbReference type="Pfam" id="PF13041">
    <property type="entry name" value="PPR_2"/>
    <property type="match status" value="2"/>
</dbReference>